<evidence type="ECO:0008006" key="3">
    <source>
        <dbReference type="Google" id="ProtNLM"/>
    </source>
</evidence>
<sequence>MKFSNYLVEFNGYDYVVMFGGRVIAAFASSDDAYHAKRSFEDKPTLNNYDKTPPAMRTAKAYYHGERVL</sequence>
<evidence type="ECO:0000313" key="2">
    <source>
        <dbReference type="Proteomes" id="UP001222275"/>
    </source>
</evidence>
<dbReference type="EMBL" id="CP102381">
    <property type="protein sequence ID" value="WEJ62402.1"/>
    <property type="molecule type" value="Genomic_DNA"/>
</dbReference>
<gene>
    <name evidence="1" type="ORF">NR989_10325</name>
</gene>
<name>A0ABY8CAZ7_9GAMM</name>
<organism evidence="1 2">
    <name type="scientific">Thiomicrorhabdus lithotrophica</name>
    <dbReference type="NCBI Taxonomy" id="2949997"/>
    <lineage>
        <taxon>Bacteria</taxon>
        <taxon>Pseudomonadati</taxon>
        <taxon>Pseudomonadota</taxon>
        <taxon>Gammaproteobacteria</taxon>
        <taxon>Thiotrichales</taxon>
        <taxon>Piscirickettsiaceae</taxon>
        <taxon>Thiomicrorhabdus</taxon>
    </lineage>
</organism>
<dbReference type="Proteomes" id="UP001222275">
    <property type="component" value="Chromosome"/>
</dbReference>
<protein>
    <recommendedName>
        <fullName evidence="3">DUF5678 domain-containing protein</fullName>
    </recommendedName>
</protein>
<dbReference type="RefSeq" id="WP_275594658.1">
    <property type="nucleotide sequence ID" value="NZ_CP102381.1"/>
</dbReference>
<keyword evidence="2" id="KW-1185">Reference proteome</keyword>
<evidence type="ECO:0000313" key="1">
    <source>
        <dbReference type="EMBL" id="WEJ62402.1"/>
    </source>
</evidence>
<accession>A0ABY8CAZ7</accession>
<proteinExistence type="predicted"/>
<reference evidence="1 2" key="1">
    <citation type="submission" date="2022-06" db="EMBL/GenBank/DDBJ databases">
        <title>Thiomicrohabdus sp. nov, an obligately chemolithoautotrophic, sulfur-oxidizing bacterium isolated from beach of Guanyin Mountain. Amoy.</title>
        <authorList>
            <person name="Zhu H."/>
        </authorList>
    </citation>
    <scope>NUCLEOTIDE SEQUENCE [LARGE SCALE GENOMIC DNA]</scope>
    <source>
        <strain evidence="1 2">XGS-01</strain>
    </source>
</reference>